<proteinExistence type="predicted"/>
<dbReference type="InterPro" id="IPR003578">
    <property type="entry name" value="Small_GTPase_Rho"/>
</dbReference>
<feature type="transmembrane region" description="Helical" evidence="5">
    <location>
        <begin position="282"/>
        <end position="300"/>
    </location>
</feature>
<dbReference type="NCBIfam" id="TIGR00231">
    <property type="entry name" value="small_GTP"/>
    <property type="match status" value="1"/>
</dbReference>
<dbReference type="InterPro" id="IPR005225">
    <property type="entry name" value="Small_GTP-bd"/>
</dbReference>
<evidence type="ECO:0000256" key="5">
    <source>
        <dbReference type="SAM" id="Phobius"/>
    </source>
</evidence>
<feature type="compositionally biased region" description="Basic and acidic residues" evidence="4">
    <location>
        <begin position="362"/>
        <end position="372"/>
    </location>
</feature>
<keyword evidence="5" id="KW-0812">Transmembrane</keyword>
<accession>A0ABQ0L209</accession>
<dbReference type="PROSITE" id="PS51421">
    <property type="entry name" value="RAS"/>
    <property type="match status" value="1"/>
</dbReference>
<dbReference type="Pfam" id="PF00071">
    <property type="entry name" value="Ras"/>
    <property type="match status" value="1"/>
</dbReference>
<evidence type="ECO:0000313" key="6">
    <source>
        <dbReference type="EMBL" id="GAT43826.1"/>
    </source>
</evidence>
<feature type="region of interest" description="Disordered" evidence="4">
    <location>
        <begin position="326"/>
        <end position="449"/>
    </location>
</feature>
<evidence type="ECO:0000256" key="2">
    <source>
        <dbReference type="ARBA" id="ARBA00022741"/>
    </source>
</evidence>
<dbReference type="InterPro" id="IPR001806">
    <property type="entry name" value="Small_GTPase"/>
</dbReference>
<evidence type="ECO:0000256" key="3">
    <source>
        <dbReference type="ARBA" id="ARBA00023134"/>
    </source>
</evidence>
<dbReference type="SMART" id="SM00174">
    <property type="entry name" value="RHO"/>
    <property type="match status" value="1"/>
</dbReference>
<name>A0ABQ0L209_MYCCL</name>
<dbReference type="SMART" id="SM00175">
    <property type="entry name" value="RAB"/>
    <property type="match status" value="1"/>
</dbReference>
<sequence length="449" mass="48089">MSNPIRRKLVAVGDGACGKTSLLIVFSEGRFPTTHVPTVFENYVADISVDGKPVELALWDTAGQEEYDRLRPLSYPDAHVILVCFSLDSPDSLENVKEKWMPEVRHYGGGRFATVLVGCKADLRGQPPAGIDIVSRAQGDAMAREVGAGAYAECSAKTGVGVHEVMQIATRAALVPKNELRPYISLSPLLQSRRPARWARTPLRTKASHQLSVCRALMTDTAIAEQVPAGSKRLSFFRHPHLDMARLHAFPLLATASLLPRASAIIIVHSGNGTQLSTTGKIVVIVIIVVLILLIIAVQIRRTRARRAAYTGNAQSMAIPGPALGPGSYRMPPAQQPGMPYNPGLQTYPPPAPMGYGAQRQADLEKGPEEYARPQASGYAPPPGPPPAGNYSYGYAPPMGASSSFAPPPGPPPEQQEQLMGYDATPAMPAPSYDGTGAPPIPNEKSRPY</sequence>
<keyword evidence="3" id="KW-0342">GTP-binding</keyword>
<evidence type="ECO:0000256" key="4">
    <source>
        <dbReference type="SAM" id="MobiDB-lite"/>
    </source>
</evidence>
<gene>
    <name evidence="6" type="ORF">MCHLO_01493</name>
</gene>
<dbReference type="PRINTS" id="PR00449">
    <property type="entry name" value="RASTRNSFRMNG"/>
</dbReference>
<evidence type="ECO:0000256" key="1">
    <source>
        <dbReference type="ARBA" id="ARBA00022481"/>
    </source>
</evidence>
<keyword evidence="2" id="KW-0547">Nucleotide-binding</keyword>
<dbReference type="EMBL" id="DF839342">
    <property type="protein sequence ID" value="GAT43826.1"/>
    <property type="molecule type" value="Genomic_DNA"/>
</dbReference>
<dbReference type="SUPFAM" id="SSF52540">
    <property type="entry name" value="P-loop containing nucleoside triphosphate hydrolases"/>
    <property type="match status" value="1"/>
</dbReference>
<dbReference type="PROSITE" id="PS51420">
    <property type="entry name" value="RHO"/>
    <property type="match status" value="1"/>
</dbReference>
<keyword evidence="5" id="KW-0472">Membrane</keyword>
<dbReference type="SMART" id="SM00173">
    <property type="entry name" value="RAS"/>
    <property type="match status" value="1"/>
</dbReference>
<dbReference type="InterPro" id="IPR027417">
    <property type="entry name" value="P-loop_NTPase"/>
</dbReference>
<dbReference type="Gene3D" id="3.40.50.300">
    <property type="entry name" value="P-loop containing nucleotide triphosphate hydrolases"/>
    <property type="match status" value="1"/>
</dbReference>
<evidence type="ECO:0000313" key="7">
    <source>
        <dbReference type="Proteomes" id="UP000815677"/>
    </source>
</evidence>
<keyword evidence="1" id="KW-0488">Methylation</keyword>
<dbReference type="PROSITE" id="PS51419">
    <property type="entry name" value="RAB"/>
    <property type="match status" value="1"/>
</dbReference>
<keyword evidence="5" id="KW-1133">Transmembrane helix</keyword>
<keyword evidence="7" id="KW-1185">Reference proteome</keyword>
<dbReference type="PANTHER" id="PTHR24072">
    <property type="entry name" value="RHO FAMILY GTPASE"/>
    <property type="match status" value="1"/>
</dbReference>
<organism evidence="6 7">
    <name type="scientific">Mycena chlorophos</name>
    <name type="common">Agaric fungus</name>
    <name type="synonym">Agaricus chlorophos</name>
    <dbReference type="NCBI Taxonomy" id="658473"/>
    <lineage>
        <taxon>Eukaryota</taxon>
        <taxon>Fungi</taxon>
        <taxon>Dikarya</taxon>
        <taxon>Basidiomycota</taxon>
        <taxon>Agaricomycotina</taxon>
        <taxon>Agaricomycetes</taxon>
        <taxon>Agaricomycetidae</taxon>
        <taxon>Agaricales</taxon>
        <taxon>Marasmiineae</taxon>
        <taxon>Mycenaceae</taxon>
        <taxon>Mycena</taxon>
    </lineage>
</organism>
<reference evidence="6" key="1">
    <citation type="submission" date="2014-09" db="EMBL/GenBank/DDBJ databases">
        <title>Genome sequence of the luminous mushroom Mycena chlorophos for searching fungal bioluminescence genes.</title>
        <authorList>
            <person name="Tanaka Y."/>
            <person name="Kasuga D."/>
            <person name="Oba Y."/>
            <person name="Hase S."/>
            <person name="Sato K."/>
            <person name="Oba Y."/>
            <person name="Sakakibara Y."/>
        </authorList>
    </citation>
    <scope>NUCLEOTIDE SEQUENCE</scope>
</reference>
<protein>
    <submittedName>
        <fullName evidence="6">Rho1 GTPase</fullName>
    </submittedName>
</protein>
<dbReference type="Proteomes" id="UP000815677">
    <property type="component" value="Unassembled WGS sequence"/>
</dbReference>
<feature type="compositionally biased region" description="Low complexity" evidence="4">
    <location>
        <begin position="389"/>
        <end position="405"/>
    </location>
</feature>